<dbReference type="AlphaFoldDB" id="A0A3N0Z5C6"/>
<dbReference type="EMBL" id="RJVU01007950">
    <property type="protein sequence ID" value="ROL53665.1"/>
    <property type="molecule type" value="Genomic_DNA"/>
</dbReference>
<feature type="compositionally biased region" description="Polar residues" evidence="1">
    <location>
        <begin position="1"/>
        <end position="14"/>
    </location>
</feature>
<comment type="caution">
    <text evidence="2">The sequence shown here is derived from an EMBL/GenBank/DDBJ whole genome shotgun (WGS) entry which is preliminary data.</text>
</comment>
<gene>
    <name evidence="2" type="ORF">DPX16_0236</name>
</gene>
<accession>A0A3N0Z5C6</accession>
<evidence type="ECO:0000313" key="2">
    <source>
        <dbReference type="EMBL" id="ROL53665.1"/>
    </source>
</evidence>
<feature type="compositionally biased region" description="Pro residues" evidence="1">
    <location>
        <begin position="116"/>
        <end position="126"/>
    </location>
</feature>
<protein>
    <submittedName>
        <fullName evidence="2">Uncharacterized protein</fullName>
    </submittedName>
</protein>
<name>A0A3N0Z5C6_ANAGA</name>
<reference evidence="2 3" key="1">
    <citation type="submission" date="2018-10" db="EMBL/GenBank/DDBJ databases">
        <title>Genome assembly for a Yunnan-Guizhou Plateau 3E fish, Anabarilius grahami (Regan), and its evolutionary and genetic applications.</title>
        <authorList>
            <person name="Jiang W."/>
        </authorList>
    </citation>
    <scope>NUCLEOTIDE SEQUENCE [LARGE SCALE GENOMIC DNA]</scope>
    <source>
        <strain evidence="2">AG-KIZ</strain>
        <tissue evidence="2">Muscle</tissue>
    </source>
</reference>
<organism evidence="2 3">
    <name type="scientific">Anabarilius grahami</name>
    <name type="common">Kanglang fish</name>
    <name type="synonym">Barilius grahami</name>
    <dbReference type="NCBI Taxonomy" id="495550"/>
    <lineage>
        <taxon>Eukaryota</taxon>
        <taxon>Metazoa</taxon>
        <taxon>Chordata</taxon>
        <taxon>Craniata</taxon>
        <taxon>Vertebrata</taxon>
        <taxon>Euteleostomi</taxon>
        <taxon>Actinopterygii</taxon>
        <taxon>Neopterygii</taxon>
        <taxon>Teleostei</taxon>
        <taxon>Ostariophysi</taxon>
        <taxon>Cypriniformes</taxon>
        <taxon>Xenocyprididae</taxon>
        <taxon>Xenocypridinae</taxon>
        <taxon>Xenocypridinae incertae sedis</taxon>
        <taxon>Anabarilius</taxon>
    </lineage>
</organism>
<feature type="region of interest" description="Disordered" evidence="1">
    <location>
        <begin position="93"/>
        <end position="159"/>
    </location>
</feature>
<proteinExistence type="predicted"/>
<feature type="region of interest" description="Disordered" evidence="1">
    <location>
        <begin position="1"/>
        <end position="20"/>
    </location>
</feature>
<keyword evidence="3" id="KW-1185">Reference proteome</keyword>
<evidence type="ECO:0000313" key="3">
    <source>
        <dbReference type="Proteomes" id="UP000281406"/>
    </source>
</evidence>
<dbReference type="Proteomes" id="UP000281406">
    <property type="component" value="Unassembled WGS sequence"/>
</dbReference>
<sequence length="159" mass="17406">MWPSCSNGGSTQKILNPPSAYMTGDEDDLFTRGGQVLESMRVAARSLVDEAVPQRQGPFTQDVLSMKPIYFNGLRRTRTGRDTFSDLEELREPLDDSPIPHLLDLPASGNQASGQGPPPTMTPCPPQGTRLPVKGPPPVVEGAFMKPPFPTLRWPQIRP</sequence>
<evidence type="ECO:0000256" key="1">
    <source>
        <dbReference type="SAM" id="MobiDB-lite"/>
    </source>
</evidence>